<dbReference type="SUPFAM" id="SSF52467">
    <property type="entry name" value="DHS-like NAD/FAD-binding domain"/>
    <property type="match status" value="1"/>
</dbReference>
<protein>
    <submittedName>
        <fullName evidence="11">Acetolactate synthase</fullName>
    </submittedName>
</protein>
<dbReference type="EMBL" id="PVZS01000010">
    <property type="protein sequence ID" value="PSC04897.1"/>
    <property type="molecule type" value="Genomic_DNA"/>
</dbReference>
<dbReference type="Proteomes" id="UP000239772">
    <property type="component" value="Unassembled WGS sequence"/>
</dbReference>
<dbReference type="Gene3D" id="3.40.50.1220">
    <property type="entry name" value="TPP-binding domain"/>
    <property type="match status" value="1"/>
</dbReference>
<evidence type="ECO:0000256" key="1">
    <source>
        <dbReference type="ARBA" id="ARBA00001946"/>
    </source>
</evidence>
<dbReference type="SUPFAM" id="SSF52518">
    <property type="entry name" value="Thiamin diphosphate-binding fold (THDP-binding)"/>
    <property type="match status" value="2"/>
</dbReference>
<dbReference type="InterPro" id="IPR012000">
    <property type="entry name" value="Thiamin_PyroP_enz_cen_dom"/>
</dbReference>
<evidence type="ECO:0000256" key="7">
    <source>
        <dbReference type="SAM" id="MobiDB-lite"/>
    </source>
</evidence>
<feature type="domain" description="Thiamine pyrophosphate enzyme N-terminal TPP-binding" evidence="10">
    <location>
        <begin position="58"/>
        <end position="170"/>
    </location>
</feature>
<dbReference type="PANTHER" id="PTHR18968">
    <property type="entry name" value="THIAMINE PYROPHOSPHATE ENZYMES"/>
    <property type="match status" value="1"/>
</dbReference>
<sequence>MRPGARWRCRHKGTKNDFRKRFFLLRLSPMGQGPQPSNKHAGEPPMTTSQPAPGKISAARAVVQCLKLEGVEFIFGVPGGQTLSIMDALFDEPGIRFITTRDERAAAHMADAYGRLTGKPGVCLATTGPGATNLLTAVGGAHRDSSPVVVITCNNRRRHIGQDDNQDADHVTLFRQFTKLSRFVPDSEGIPQAVRESFRVATTGNPGPVLLDFARDAVEGGEIAFEPIKPEKYRFNDRPVAPEASIAAAARALANAKKPVLWLGRGAIIAKASEAAIAFAEALGIPIVTTFNGISAVPGDHDLCFGPRSRFGTKVSKHLLQEADCILAVGNSMNAASTSRWTLPITRNIVQVDLDPAIIGRNYPVEVGVIGDAADALSRILDPVRGRATATAGARADWLATAKRMREDWRKDVFQPSYATSMPIKPQWVMKVLGDAVDANTVVVADAGNPGVWTHMLPIKTPGAYMKPVGFGNMAFGLPAAIAAKLAQPGKDVIAIVGDGSLGMSMGDMETAVREKAPFTLVVMNDMAYGNIKQEELHFHGQRYIGVDFGDVDYTGIAKCMGGNGEKVTNPGELADAVARGKASGQFYLIDVRIDGSENVWKDPM</sequence>
<comment type="cofactor">
    <cofactor evidence="2">
        <name>thiamine diphosphate</name>
        <dbReference type="ChEBI" id="CHEBI:58937"/>
    </cofactor>
</comment>
<feature type="domain" description="Thiamine pyrophosphate enzyme TPP-binding" evidence="9">
    <location>
        <begin position="446"/>
        <end position="592"/>
    </location>
</feature>
<dbReference type="GO" id="GO:0003984">
    <property type="term" value="F:acetolactate synthase activity"/>
    <property type="evidence" value="ECO:0007669"/>
    <property type="project" value="TreeGrafter"/>
</dbReference>
<evidence type="ECO:0000256" key="3">
    <source>
        <dbReference type="ARBA" id="ARBA00007812"/>
    </source>
</evidence>
<reference evidence="12" key="1">
    <citation type="submission" date="2018-03" db="EMBL/GenBank/DDBJ databases">
        <authorList>
            <person name="Sun L."/>
            <person name="Liu H."/>
            <person name="Chen W."/>
            <person name="Huang K."/>
            <person name="Liu W."/>
            <person name="Gao X."/>
        </authorList>
    </citation>
    <scope>NUCLEOTIDE SEQUENCE [LARGE SCALE GENOMIC DNA]</scope>
    <source>
        <strain evidence="12">SH9</strain>
    </source>
</reference>
<dbReference type="GO" id="GO:0030976">
    <property type="term" value="F:thiamine pyrophosphate binding"/>
    <property type="evidence" value="ECO:0007669"/>
    <property type="project" value="InterPro"/>
</dbReference>
<dbReference type="GO" id="GO:0005948">
    <property type="term" value="C:acetolactate synthase complex"/>
    <property type="evidence" value="ECO:0007669"/>
    <property type="project" value="TreeGrafter"/>
</dbReference>
<feature type="domain" description="Thiamine pyrophosphate enzyme central" evidence="8">
    <location>
        <begin position="246"/>
        <end position="379"/>
    </location>
</feature>
<dbReference type="InterPro" id="IPR000399">
    <property type="entry name" value="TPP-bd_CS"/>
</dbReference>
<dbReference type="GO" id="GO:0000287">
    <property type="term" value="F:magnesium ion binding"/>
    <property type="evidence" value="ECO:0007669"/>
    <property type="project" value="InterPro"/>
</dbReference>
<accession>A0A2T1HTC4</accession>
<evidence type="ECO:0000259" key="8">
    <source>
        <dbReference type="Pfam" id="PF00205"/>
    </source>
</evidence>
<dbReference type="GO" id="GO:0009099">
    <property type="term" value="P:L-valine biosynthetic process"/>
    <property type="evidence" value="ECO:0007669"/>
    <property type="project" value="TreeGrafter"/>
</dbReference>
<dbReference type="GO" id="GO:0009097">
    <property type="term" value="P:isoleucine biosynthetic process"/>
    <property type="evidence" value="ECO:0007669"/>
    <property type="project" value="TreeGrafter"/>
</dbReference>
<evidence type="ECO:0000259" key="9">
    <source>
        <dbReference type="Pfam" id="PF02775"/>
    </source>
</evidence>
<keyword evidence="4" id="KW-0479">Metal-binding</keyword>
<dbReference type="FunFam" id="3.40.50.970:FF:000007">
    <property type="entry name" value="Acetolactate synthase"/>
    <property type="match status" value="1"/>
</dbReference>
<evidence type="ECO:0000259" key="10">
    <source>
        <dbReference type="Pfam" id="PF02776"/>
    </source>
</evidence>
<comment type="cofactor">
    <cofactor evidence="1">
        <name>Mg(2+)</name>
        <dbReference type="ChEBI" id="CHEBI:18420"/>
    </cofactor>
</comment>
<organism evidence="11 12">
    <name type="scientific">Alsobacter soli</name>
    <dbReference type="NCBI Taxonomy" id="2109933"/>
    <lineage>
        <taxon>Bacteria</taxon>
        <taxon>Pseudomonadati</taxon>
        <taxon>Pseudomonadota</taxon>
        <taxon>Alphaproteobacteria</taxon>
        <taxon>Hyphomicrobiales</taxon>
        <taxon>Alsobacteraceae</taxon>
        <taxon>Alsobacter</taxon>
    </lineage>
</organism>
<proteinExistence type="inferred from homology"/>
<dbReference type="InterPro" id="IPR029035">
    <property type="entry name" value="DHS-like_NAD/FAD-binding_dom"/>
</dbReference>
<dbReference type="Pfam" id="PF02775">
    <property type="entry name" value="TPP_enzyme_C"/>
    <property type="match status" value="1"/>
</dbReference>
<evidence type="ECO:0000256" key="5">
    <source>
        <dbReference type="ARBA" id="ARBA00023052"/>
    </source>
</evidence>
<evidence type="ECO:0000313" key="11">
    <source>
        <dbReference type="EMBL" id="PSC04897.1"/>
    </source>
</evidence>
<dbReference type="Pfam" id="PF00205">
    <property type="entry name" value="TPP_enzyme_M"/>
    <property type="match status" value="1"/>
</dbReference>
<evidence type="ECO:0000256" key="2">
    <source>
        <dbReference type="ARBA" id="ARBA00001964"/>
    </source>
</evidence>
<dbReference type="InterPro" id="IPR045229">
    <property type="entry name" value="TPP_enz"/>
</dbReference>
<dbReference type="Gene3D" id="3.40.50.970">
    <property type="match status" value="2"/>
</dbReference>
<dbReference type="PANTHER" id="PTHR18968:SF166">
    <property type="entry name" value="2-HYDROXYACYL-COA LYASE 2"/>
    <property type="match status" value="1"/>
</dbReference>
<dbReference type="GO" id="GO:0050660">
    <property type="term" value="F:flavin adenine dinucleotide binding"/>
    <property type="evidence" value="ECO:0007669"/>
    <property type="project" value="TreeGrafter"/>
</dbReference>
<evidence type="ECO:0000313" key="12">
    <source>
        <dbReference type="Proteomes" id="UP000239772"/>
    </source>
</evidence>
<evidence type="ECO:0000256" key="4">
    <source>
        <dbReference type="ARBA" id="ARBA00022723"/>
    </source>
</evidence>
<keyword evidence="5 6" id="KW-0786">Thiamine pyrophosphate</keyword>
<dbReference type="CDD" id="cd00568">
    <property type="entry name" value="TPP_enzymes"/>
    <property type="match status" value="1"/>
</dbReference>
<comment type="caution">
    <text evidence="11">The sequence shown here is derived from an EMBL/GenBank/DDBJ whole genome shotgun (WGS) entry which is preliminary data.</text>
</comment>
<dbReference type="Pfam" id="PF02776">
    <property type="entry name" value="TPP_enzyme_N"/>
    <property type="match status" value="1"/>
</dbReference>
<dbReference type="InterPro" id="IPR011766">
    <property type="entry name" value="TPP_enzyme_TPP-bd"/>
</dbReference>
<evidence type="ECO:0000256" key="6">
    <source>
        <dbReference type="RuleBase" id="RU362132"/>
    </source>
</evidence>
<keyword evidence="12" id="KW-1185">Reference proteome</keyword>
<dbReference type="CDD" id="cd07035">
    <property type="entry name" value="TPP_PYR_POX_like"/>
    <property type="match status" value="1"/>
</dbReference>
<dbReference type="InterPro" id="IPR029061">
    <property type="entry name" value="THDP-binding"/>
</dbReference>
<name>A0A2T1HTC4_9HYPH</name>
<gene>
    <name evidence="11" type="ORF">SLNSH_10585</name>
</gene>
<dbReference type="InterPro" id="IPR012001">
    <property type="entry name" value="Thiamin_PyroP_enz_TPP-bd_dom"/>
</dbReference>
<dbReference type="AlphaFoldDB" id="A0A2T1HTC4"/>
<comment type="similarity">
    <text evidence="3 6">Belongs to the TPP enzyme family.</text>
</comment>
<dbReference type="PROSITE" id="PS00187">
    <property type="entry name" value="TPP_ENZYMES"/>
    <property type="match status" value="1"/>
</dbReference>
<feature type="region of interest" description="Disordered" evidence="7">
    <location>
        <begin position="29"/>
        <end position="53"/>
    </location>
</feature>